<feature type="region of interest" description="Disordered" evidence="1">
    <location>
        <begin position="426"/>
        <end position="452"/>
    </location>
</feature>
<dbReference type="InterPro" id="IPR049304">
    <property type="entry name" value="Gly_rich_dom"/>
</dbReference>
<dbReference type="RefSeq" id="WP_156684243.1">
    <property type="nucleotide sequence ID" value="NZ_CACRUA010000002.1"/>
</dbReference>
<dbReference type="EMBL" id="CACRUA010000002">
    <property type="protein sequence ID" value="VYT67768.1"/>
    <property type="molecule type" value="Genomic_DNA"/>
</dbReference>
<accession>A0A6N2YPM3</accession>
<feature type="compositionally biased region" description="Polar residues" evidence="1">
    <location>
        <begin position="364"/>
        <end position="381"/>
    </location>
</feature>
<protein>
    <recommendedName>
        <fullName evidence="2">Glycine-rich domain-containing protein</fullName>
    </recommendedName>
</protein>
<gene>
    <name evidence="3" type="ORF">CSLFYP84_00304</name>
</gene>
<name>A0A6N2YPM3_CLOSY</name>
<organism evidence="3">
    <name type="scientific">Clostridium symbiosum</name>
    <name type="common">Bacteroides symbiosus</name>
    <dbReference type="NCBI Taxonomy" id="1512"/>
    <lineage>
        <taxon>Bacteria</taxon>
        <taxon>Bacillati</taxon>
        <taxon>Bacillota</taxon>
        <taxon>Clostridia</taxon>
        <taxon>Lachnospirales</taxon>
        <taxon>Lachnospiraceae</taxon>
        <taxon>Otoolea</taxon>
    </lineage>
</organism>
<dbReference type="Pfam" id="PF21722">
    <property type="entry name" value="Gly_rich_2"/>
    <property type="match status" value="1"/>
</dbReference>
<evidence type="ECO:0000256" key="1">
    <source>
        <dbReference type="SAM" id="MobiDB-lite"/>
    </source>
</evidence>
<dbReference type="AlphaFoldDB" id="A0A6N2YPM3"/>
<feature type="compositionally biased region" description="Gly residues" evidence="1">
    <location>
        <begin position="388"/>
        <end position="399"/>
    </location>
</feature>
<evidence type="ECO:0000313" key="3">
    <source>
        <dbReference type="EMBL" id="VYT67768.1"/>
    </source>
</evidence>
<evidence type="ECO:0000259" key="2">
    <source>
        <dbReference type="Pfam" id="PF21722"/>
    </source>
</evidence>
<feature type="domain" description="Glycine-rich" evidence="2">
    <location>
        <begin position="224"/>
        <end position="457"/>
    </location>
</feature>
<reference evidence="3" key="1">
    <citation type="submission" date="2019-11" db="EMBL/GenBank/DDBJ databases">
        <authorList>
            <person name="Feng L."/>
        </authorList>
    </citation>
    <scope>NUCLEOTIDE SEQUENCE</scope>
    <source>
        <strain evidence="3">CsymbiosumLFYP84</strain>
    </source>
</reference>
<sequence length="459" mass="44774">MSESILVKSGGGADLDVVTAIAADIVAPKVSVDKDGEPIIGTIIDRGNWNSSDLVAGASVTIPSGKHGGSGKVTAKSLASQTACTATDGYVYSGKTYWKDGALRTGGMAVNSILSFSAAAYDGKRILLKWQNPYAATGKPFSGVMITYGTSGYPNAGGTLIYQGAGSNTTSGGWSQAIVTMPSYETTYYFSCRAYATCSAGTMYGGFYNANAKTYKELWLTYTSSGSYTIPTGYTKFDAFAVGGGGGTLHSGSNTVGQSCNGAAGGKTGTIRNVAVTSGNVINIVVGAGQVQAYRDNKGGTSSISLGGTTLLTAEGGGGQYTNDWYMAKGGSGGGGGASTSSYPYAGNGGADGNNGYGSGSSSHTQSLNAQGGQGSTTSAWGNPSGTLYGGGGGGGVHGGIPSPGAGGAGGGGAGGGHSYNGGNGSANTGGGGGGGGGHSKTTSTSSNGGSGIVLLHVY</sequence>
<feature type="compositionally biased region" description="Gly residues" evidence="1">
    <location>
        <begin position="426"/>
        <end position="439"/>
    </location>
</feature>
<proteinExistence type="predicted"/>
<feature type="region of interest" description="Disordered" evidence="1">
    <location>
        <begin position="356"/>
        <end position="413"/>
    </location>
</feature>